<name>A0AA40DM15_9PEZI</name>
<dbReference type="Proteomes" id="UP001172102">
    <property type="component" value="Unassembled WGS sequence"/>
</dbReference>
<dbReference type="AlphaFoldDB" id="A0AA40DM15"/>
<dbReference type="EMBL" id="JAUKUA010000006">
    <property type="protein sequence ID" value="KAK0708694.1"/>
    <property type="molecule type" value="Genomic_DNA"/>
</dbReference>
<evidence type="ECO:0000313" key="1">
    <source>
        <dbReference type="EMBL" id="KAK0708694.1"/>
    </source>
</evidence>
<accession>A0AA40DM15</accession>
<sequence>MDGQGNQTSGPSGLLQAIRFINPDEGGTQNAATIVHSHAARTAHARRRRARVVAYQASRGVGQPQGDPLQIPNGAIDGVTAMSPYGSHHASPEVIGSGRSDPFASFARPFSPLETFLLDHYIAHIVPRMKSQCRGLRARGQVYADAMTADWVRLALTNPECLNSLFLNAARHASVSHQQEQQQERFAELAVRYKLLSVRAVSRAIASSDGEARGFDDAVFAEILALAFDEVGNPVFATDCDDKSSVG</sequence>
<reference evidence="1" key="1">
    <citation type="submission" date="2023-06" db="EMBL/GenBank/DDBJ databases">
        <title>Genome-scale phylogeny and comparative genomics of the fungal order Sordariales.</title>
        <authorList>
            <consortium name="Lawrence Berkeley National Laboratory"/>
            <person name="Hensen N."/>
            <person name="Bonometti L."/>
            <person name="Westerberg I."/>
            <person name="Brannstrom I.O."/>
            <person name="Guillou S."/>
            <person name="Cros-Aarteil S."/>
            <person name="Calhoun S."/>
            <person name="Haridas S."/>
            <person name="Kuo A."/>
            <person name="Mondo S."/>
            <person name="Pangilinan J."/>
            <person name="Riley R."/>
            <person name="Labutti K."/>
            <person name="Andreopoulos B."/>
            <person name="Lipzen A."/>
            <person name="Chen C."/>
            <person name="Yanf M."/>
            <person name="Daum C."/>
            <person name="Ng V."/>
            <person name="Clum A."/>
            <person name="Steindorff A."/>
            <person name="Ohm R."/>
            <person name="Martin F."/>
            <person name="Silar P."/>
            <person name="Natvig D."/>
            <person name="Lalanne C."/>
            <person name="Gautier V."/>
            <person name="Ament-Velasquez S.L."/>
            <person name="Kruys A."/>
            <person name="Hutchinson M.I."/>
            <person name="Powell A.J."/>
            <person name="Barry K."/>
            <person name="Miller A.N."/>
            <person name="Grigoriev I.V."/>
            <person name="Debuchy R."/>
            <person name="Gladieux P."/>
            <person name="Thoren M.H."/>
            <person name="Johannesson H."/>
        </authorList>
    </citation>
    <scope>NUCLEOTIDE SEQUENCE</scope>
    <source>
        <strain evidence="1">SMH4607-1</strain>
    </source>
</reference>
<gene>
    <name evidence="1" type="ORF">B0H67DRAFT_590941</name>
</gene>
<proteinExistence type="predicted"/>
<keyword evidence="2" id="KW-1185">Reference proteome</keyword>
<comment type="caution">
    <text evidence="1">The sequence shown here is derived from an EMBL/GenBank/DDBJ whole genome shotgun (WGS) entry which is preliminary data.</text>
</comment>
<evidence type="ECO:0000313" key="2">
    <source>
        <dbReference type="Proteomes" id="UP001172102"/>
    </source>
</evidence>
<organism evidence="1 2">
    <name type="scientific">Lasiosphaeris hirsuta</name>
    <dbReference type="NCBI Taxonomy" id="260670"/>
    <lineage>
        <taxon>Eukaryota</taxon>
        <taxon>Fungi</taxon>
        <taxon>Dikarya</taxon>
        <taxon>Ascomycota</taxon>
        <taxon>Pezizomycotina</taxon>
        <taxon>Sordariomycetes</taxon>
        <taxon>Sordariomycetidae</taxon>
        <taxon>Sordariales</taxon>
        <taxon>Lasiosphaeriaceae</taxon>
        <taxon>Lasiosphaeris</taxon>
    </lineage>
</organism>
<protein>
    <submittedName>
        <fullName evidence="1">Uncharacterized protein</fullName>
    </submittedName>
</protein>